<dbReference type="Pfam" id="PF03321">
    <property type="entry name" value="GH3"/>
    <property type="match status" value="1"/>
</dbReference>
<sequence length="137" mass="15536">MERNMAEFWDVGRGEKIDTNNRGREREEITALRPYNVCGEPIFSKFGQGQRNVFMFIKSEAKTPGGLLARPVLTSIYKSRHFRSRDSPASPYTSPIEAIFCLNSNQSMYSQMLCGLCQNREVVRVGSVFASAFIRAI</sequence>
<evidence type="ECO:0000313" key="2">
    <source>
        <dbReference type="Proteomes" id="UP001234989"/>
    </source>
</evidence>
<proteinExistence type="predicted"/>
<dbReference type="GO" id="GO:0010279">
    <property type="term" value="F:indole-3-acetic acid amido synthetase activity"/>
    <property type="evidence" value="ECO:0007669"/>
    <property type="project" value="TreeGrafter"/>
</dbReference>
<keyword evidence="2" id="KW-1185">Reference proteome</keyword>
<organism evidence="1 2">
    <name type="scientific">Solanum verrucosum</name>
    <dbReference type="NCBI Taxonomy" id="315347"/>
    <lineage>
        <taxon>Eukaryota</taxon>
        <taxon>Viridiplantae</taxon>
        <taxon>Streptophyta</taxon>
        <taxon>Embryophyta</taxon>
        <taxon>Tracheophyta</taxon>
        <taxon>Spermatophyta</taxon>
        <taxon>Magnoliopsida</taxon>
        <taxon>eudicotyledons</taxon>
        <taxon>Gunneridae</taxon>
        <taxon>Pentapetalae</taxon>
        <taxon>asterids</taxon>
        <taxon>lamiids</taxon>
        <taxon>Solanales</taxon>
        <taxon>Solanaceae</taxon>
        <taxon>Solanoideae</taxon>
        <taxon>Solaneae</taxon>
        <taxon>Solanum</taxon>
    </lineage>
</organism>
<dbReference type="PANTHER" id="PTHR31901">
    <property type="entry name" value="GH3 DOMAIN-CONTAINING PROTEIN"/>
    <property type="match status" value="1"/>
</dbReference>
<gene>
    <name evidence="1" type="ORF">MTR67_042217</name>
</gene>
<name>A0AAF0UM50_SOLVR</name>
<accession>A0AAF0UM50</accession>
<dbReference type="PANTHER" id="PTHR31901:SF89">
    <property type="entry name" value="INDOLE-3-ACETIC ACID-AMIDO SYNTHETASE GH3.6-LIKE"/>
    <property type="match status" value="1"/>
</dbReference>
<dbReference type="AlphaFoldDB" id="A0AAF0UM50"/>
<evidence type="ECO:0000313" key="1">
    <source>
        <dbReference type="EMBL" id="WMV48832.1"/>
    </source>
</evidence>
<dbReference type="InterPro" id="IPR004993">
    <property type="entry name" value="GH3"/>
</dbReference>
<dbReference type="Proteomes" id="UP001234989">
    <property type="component" value="Chromosome 10"/>
</dbReference>
<reference evidence="1" key="1">
    <citation type="submission" date="2023-08" db="EMBL/GenBank/DDBJ databases">
        <title>A de novo genome assembly of Solanum verrucosum Schlechtendal, a Mexican diploid species geographically isolated from the other diploid A-genome species in potato relatives.</title>
        <authorList>
            <person name="Hosaka K."/>
        </authorList>
    </citation>
    <scope>NUCLEOTIDE SEQUENCE</scope>
    <source>
        <tissue evidence="1">Young leaves</tissue>
    </source>
</reference>
<dbReference type="EMBL" id="CP133621">
    <property type="protein sequence ID" value="WMV48832.1"/>
    <property type="molecule type" value="Genomic_DNA"/>
</dbReference>
<dbReference type="GO" id="GO:0005737">
    <property type="term" value="C:cytoplasm"/>
    <property type="evidence" value="ECO:0007669"/>
    <property type="project" value="TreeGrafter"/>
</dbReference>
<protein>
    <submittedName>
        <fullName evidence="1">Uncharacterized protein</fullName>
    </submittedName>
</protein>